<comment type="caution">
    <text evidence="1">The sequence shown here is derived from an EMBL/GenBank/DDBJ whole genome shotgun (WGS) entry which is preliminary data.</text>
</comment>
<name>X0SKG0_9ZZZZ</name>
<proteinExistence type="predicted"/>
<accession>X0SKG0</accession>
<protein>
    <submittedName>
        <fullName evidence="1">Uncharacterized protein</fullName>
    </submittedName>
</protein>
<sequence length="130" mass="15104">MARKFYKENGESIPAIKFENSLPTGFTEITDETEIKRLYKIQYGYRISDGKSFVLDFTTDKYIDVLNGTYTEAEVFALENHIKDLYDQLNNGWWLTAQNTNSVLILDGIYNQTMKDSIQAVINEYVTNNY</sequence>
<dbReference type="EMBL" id="BARS01003348">
    <property type="protein sequence ID" value="GAF81474.1"/>
    <property type="molecule type" value="Genomic_DNA"/>
</dbReference>
<dbReference type="AlphaFoldDB" id="X0SKG0"/>
<evidence type="ECO:0000313" key="1">
    <source>
        <dbReference type="EMBL" id="GAF81474.1"/>
    </source>
</evidence>
<gene>
    <name evidence="1" type="ORF">S01H1_06483</name>
</gene>
<reference evidence="1" key="1">
    <citation type="journal article" date="2014" name="Front. Microbiol.">
        <title>High frequency of phylogenetically diverse reductive dehalogenase-homologous genes in deep subseafloor sedimentary metagenomes.</title>
        <authorList>
            <person name="Kawai M."/>
            <person name="Futagami T."/>
            <person name="Toyoda A."/>
            <person name="Takaki Y."/>
            <person name="Nishi S."/>
            <person name="Hori S."/>
            <person name="Arai W."/>
            <person name="Tsubouchi T."/>
            <person name="Morono Y."/>
            <person name="Uchiyama I."/>
            <person name="Ito T."/>
            <person name="Fujiyama A."/>
            <person name="Inagaki F."/>
            <person name="Takami H."/>
        </authorList>
    </citation>
    <scope>NUCLEOTIDE SEQUENCE</scope>
    <source>
        <strain evidence="1">Expedition CK06-06</strain>
    </source>
</reference>
<organism evidence="1">
    <name type="scientific">marine sediment metagenome</name>
    <dbReference type="NCBI Taxonomy" id="412755"/>
    <lineage>
        <taxon>unclassified sequences</taxon>
        <taxon>metagenomes</taxon>
        <taxon>ecological metagenomes</taxon>
    </lineage>
</organism>